<feature type="transmembrane region" description="Helical" evidence="1">
    <location>
        <begin position="152"/>
        <end position="171"/>
    </location>
</feature>
<comment type="caution">
    <text evidence="2">The sequence shown here is derived from an EMBL/GenBank/DDBJ whole genome shotgun (WGS) entry which is preliminary data.</text>
</comment>
<organism evidence="2 3">
    <name type="scientific">Cardiobacterium valvarum F0432</name>
    <dbReference type="NCBI Taxonomy" id="797473"/>
    <lineage>
        <taxon>Bacteria</taxon>
        <taxon>Pseudomonadati</taxon>
        <taxon>Pseudomonadota</taxon>
        <taxon>Gammaproteobacteria</taxon>
        <taxon>Cardiobacteriales</taxon>
        <taxon>Cardiobacteriaceae</taxon>
        <taxon>Cardiobacterium</taxon>
    </lineage>
</organism>
<feature type="transmembrane region" description="Helical" evidence="1">
    <location>
        <begin position="12"/>
        <end position="31"/>
    </location>
</feature>
<dbReference type="AlphaFoldDB" id="G9ZHY5"/>
<keyword evidence="1" id="KW-0812">Transmembrane</keyword>
<feature type="transmembrane region" description="Helical" evidence="1">
    <location>
        <begin position="245"/>
        <end position="262"/>
    </location>
</feature>
<feature type="transmembrane region" description="Helical" evidence="1">
    <location>
        <begin position="212"/>
        <end position="233"/>
    </location>
</feature>
<dbReference type="Proteomes" id="UP000004750">
    <property type="component" value="Unassembled WGS sequence"/>
</dbReference>
<dbReference type="RefSeq" id="WP_006986389.1">
    <property type="nucleotide sequence ID" value="NZ_JH417954.1"/>
</dbReference>
<dbReference type="HOGENOM" id="CLU_932829_0_0_6"/>
<feature type="transmembrane region" description="Helical" evidence="1">
    <location>
        <begin position="109"/>
        <end position="132"/>
    </location>
</feature>
<evidence type="ECO:0000256" key="1">
    <source>
        <dbReference type="SAM" id="Phobius"/>
    </source>
</evidence>
<reference evidence="2 3" key="1">
    <citation type="submission" date="2011-08" db="EMBL/GenBank/DDBJ databases">
        <authorList>
            <person name="Weinstock G."/>
            <person name="Sodergren E."/>
            <person name="Clifton S."/>
            <person name="Fulton L."/>
            <person name="Fulton B."/>
            <person name="Courtney L."/>
            <person name="Fronick C."/>
            <person name="Harrison M."/>
            <person name="Strong C."/>
            <person name="Farmer C."/>
            <person name="Delahaunty K."/>
            <person name="Markovic C."/>
            <person name="Hall O."/>
            <person name="Minx P."/>
            <person name="Tomlinson C."/>
            <person name="Mitreva M."/>
            <person name="Hou S."/>
            <person name="Chen J."/>
            <person name="Wollam A."/>
            <person name="Pepin K.H."/>
            <person name="Johnson M."/>
            <person name="Bhonagiri V."/>
            <person name="Zhang X."/>
            <person name="Suruliraj S."/>
            <person name="Warren W."/>
            <person name="Chinwalla A."/>
            <person name="Mardis E.R."/>
            <person name="Wilson R.K."/>
        </authorList>
    </citation>
    <scope>NUCLEOTIDE SEQUENCE [LARGE SCALE GENOMIC DNA]</scope>
    <source>
        <strain evidence="2 3">F0432</strain>
    </source>
</reference>
<feature type="transmembrane region" description="Helical" evidence="1">
    <location>
        <begin position="43"/>
        <end position="68"/>
    </location>
</feature>
<feature type="transmembrane region" description="Helical" evidence="1">
    <location>
        <begin position="80"/>
        <end position="97"/>
    </location>
</feature>
<dbReference type="STRING" id="797473.HMPREF9080_02395"/>
<gene>
    <name evidence="2" type="ORF">HMPREF9080_02395</name>
</gene>
<evidence type="ECO:0000313" key="2">
    <source>
        <dbReference type="EMBL" id="EHM52321.1"/>
    </source>
</evidence>
<name>G9ZHY5_9GAMM</name>
<protein>
    <submittedName>
        <fullName evidence="2">Uncharacterized protein</fullName>
    </submittedName>
</protein>
<sequence length="298" mass="33259">MSYRPPYPYARILGGFILGNIILTALLYLFLRPGFLAGSMMPFAPRTLAVLCGVAVIAAVLTVLPLFLGRAEREQQGVGRTMMLIGLFSLPQTFFPYQQALYAHFAPPFLGEILIVLAIKMIAFAQLAYSLLPRPEPTFEDRRDWRARRYPYWRIVFLYPAIGAVFCHLLLPVAGDASRFSEYLFLDRCAQLAVPYLASALWFAAWRLRRTVYGIPQAAAVATLVAYSHFMLYRRYEETAAPLPLTLRFAAIALVLAFLLLPQDPEDQPGPADYGKMLIAGILAIALCALACANLFPK</sequence>
<dbReference type="EMBL" id="AGCM01000141">
    <property type="protein sequence ID" value="EHM52321.1"/>
    <property type="molecule type" value="Genomic_DNA"/>
</dbReference>
<accession>G9ZHY5</accession>
<keyword evidence="1" id="KW-1133">Transmembrane helix</keyword>
<proteinExistence type="predicted"/>
<evidence type="ECO:0000313" key="3">
    <source>
        <dbReference type="Proteomes" id="UP000004750"/>
    </source>
</evidence>
<feature type="transmembrane region" description="Helical" evidence="1">
    <location>
        <begin position="274"/>
        <end position="296"/>
    </location>
</feature>
<keyword evidence="1" id="KW-0472">Membrane</keyword>